<evidence type="ECO:0000256" key="2">
    <source>
        <dbReference type="ARBA" id="ARBA00001974"/>
    </source>
</evidence>
<proteinExistence type="predicted"/>
<evidence type="ECO:0000256" key="9">
    <source>
        <dbReference type="ARBA" id="ARBA00023004"/>
    </source>
</evidence>
<reference evidence="13 14" key="1">
    <citation type="submission" date="2023-03" db="EMBL/GenBank/DDBJ databases">
        <title>Draft genome sequence of Streptomyces sp. RB6PN23 isolated from peat swamp forest in Thailand.</title>
        <authorList>
            <person name="Klaysubun C."/>
            <person name="Duangmal K."/>
        </authorList>
    </citation>
    <scope>NUCLEOTIDE SEQUENCE [LARGE SCALE GENOMIC DNA]</scope>
    <source>
        <strain evidence="13 14">RB6PN23</strain>
    </source>
</reference>
<evidence type="ECO:0000256" key="1">
    <source>
        <dbReference type="ARBA" id="ARBA00001929"/>
    </source>
</evidence>
<keyword evidence="7" id="KW-0274">FAD</keyword>
<dbReference type="SUPFAM" id="SSF51905">
    <property type="entry name" value="FAD/NAD(P)-binding domain"/>
    <property type="match status" value="2"/>
</dbReference>
<keyword evidence="9" id="KW-0408">Iron</keyword>
<evidence type="ECO:0000259" key="11">
    <source>
        <dbReference type="Pfam" id="PF07992"/>
    </source>
</evidence>
<evidence type="ECO:0000256" key="5">
    <source>
        <dbReference type="ARBA" id="ARBA00022630"/>
    </source>
</evidence>
<dbReference type="Gene3D" id="3.50.50.60">
    <property type="entry name" value="FAD/NAD(P)-binding domain"/>
    <property type="match status" value="2"/>
</dbReference>
<accession>A0ABT5ZQY5</accession>
<dbReference type="InterPro" id="IPR052034">
    <property type="entry name" value="NasD-like"/>
</dbReference>
<evidence type="ECO:0000256" key="4">
    <source>
        <dbReference type="ARBA" id="ARBA00022617"/>
    </source>
</evidence>
<dbReference type="PRINTS" id="PR00368">
    <property type="entry name" value="FADPNR"/>
</dbReference>
<keyword evidence="14" id="KW-1185">Reference proteome</keyword>
<dbReference type="InterPro" id="IPR016156">
    <property type="entry name" value="FAD/NAD-linked_Rdtase_dimer_sf"/>
</dbReference>
<organism evidence="13 14">
    <name type="scientific">Streptomyces silvisoli</name>
    <dbReference type="NCBI Taxonomy" id="3034235"/>
    <lineage>
        <taxon>Bacteria</taxon>
        <taxon>Bacillati</taxon>
        <taxon>Actinomycetota</taxon>
        <taxon>Actinomycetes</taxon>
        <taxon>Kitasatosporales</taxon>
        <taxon>Streptomycetaceae</taxon>
        <taxon>Streptomyces</taxon>
    </lineage>
</organism>
<name>A0ABT5ZQY5_9ACTN</name>
<dbReference type="Pfam" id="PF18267">
    <property type="entry name" value="Rubredoxin_C"/>
    <property type="match status" value="1"/>
</dbReference>
<dbReference type="Gene3D" id="3.30.390.30">
    <property type="match status" value="1"/>
</dbReference>
<keyword evidence="6" id="KW-0479">Metal-binding</keyword>
<evidence type="ECO:0000256" key="3">
    <source>
        <dbReference type="ARBA" id="ARBA00005096"/>
    </source>
</evidence>
<evidence type="ECO:0000256" key="10">
    <source>
        <dbReference type="ARBA" id="ARBA00023014"/>
    </source>
</evidence>
<dbReference type="EMBL" id="JARJBC010000016">
    <property type="protein sequence ID" value="MDF3292207.1"/>
    <property type="molecule type" value="Genomic_DNA"/>
</dbReference>
<dbReference type="InterPro" id="IPR023753">
    <property type="entry name" value="FAD/NAD-binding_dom"/>
</dbReference>
<comment type="cofactor">
    <cofactor evidence="1">
        <name>siroheme</name>
        <dbReference type="ChEBI" id="CHEBI:60052"/>
    </cofactor>
</comment>
<keyword evidence="5" id="KW-0285">Flavoprotein</keyword>
<comment type="pathway">
    <text evidence="3">Nitrogen metabolism; nitrate reduction (assimilation).</text>
</comment>
<dbReference type="InterPro" id="IPR041575">
    <property type="entry name" value="Rubredoxin_C"/>
</dbReference>
<evidence type="ECO:0000259" key="12">
    <source>
        <dbReference type="Pfam" id="PF18267"/>
    </source>
</evidence>
<dbReference type="PRINTS" id="PR00411">
    <property type="entry name" value="PNDRDTASEI"/>
</dbReference>
<dbReference type="PANTHER" id="PTHR43809:SF1">
    <property type="entry name" value="NITRITE REDUCTASE (NADH) LARGE SUBUNIT"/>
    <property type="match status" value="1"/>
</dbReference>
<evidence type="ECO:0000256" key="7">
    <source>
        <dbReference type="ARBA" id="ARBA00022827"/>
    </source>
</evidence>
<comment type="cofactor">
    <cofactor evidence="2">
        <name>FAD</name>
        <dbReference type="ChEBI" id="CHEBI:57692"/>
    </cofactor>
</comment>
<sequence>MPRTLVVIGHGMVGHRLVTELRTRDRAGEWRIVVLAEERRPAYDRLALSSYFDGRSAAELTLADDDLLADPAVELRLSTTATAVDRTTRTVRTTDGTVIGYDALVLATGSRPFVPPVPGHDLPCCFVYRTLDDLDAIRAAARPGRPGVVIGGGLLGLEAANALRLLGMRPQVVELAPWLLPLQVDEAAGALLARLVAGSGVRVHCGTATESIAPGRVRLADGTAVEADLVVFSAGVRPRDELALTAGLERAEQGGFLVDDQCRTADPHIWAIGECAAVNGRCYGLSAPGYRMAEAVAAQLLGTAEARFKGADTSTRLKLLDVPVASFGDARAITAGAVEFTHATPNTYRKLVLAPDANTLLGGILTGDTSAYALLRTLVGRELPASPEELLGLAG</sequence>
<evidence type="ECO:0000256" key="8">
    <source>
        <dbReference type="ARBA" id="ARBA00023002"/>
    </source>
</evidence>
<dbReference type="RefSeq" id="WP_276095292.1">
    <property type="nucleotide sequence ID" value="NZ_JARJBC010000016.1"/>
</dbReference>
<dbReference type="Pfam" id="PF07992">
    <property type="entry name" value="Pyr_redox_2"/>
    <property type="match status" value="1"/>
</dbReference>
<dbReference type="PANTHER" id="PTHR43809">
    <property type="entry name" value="NITRITE REDUCTASE (NADH) LARGE SUBUNIT"/>
    <property type="match status" value="1"/>
</dbReference>
<keyword evidence="10" id="KW-0411">Iron-sulfur</keyword>
<protein>
    <submittedName>
        <fullName evidence="13">FAD-dependent oxidoreductase</fullName>
    </submittedName>
</protein>
<evidence type="ECO:0000256" key="6">
    <source>
        <dbReference type="ARBA" id="ARBA00022723"/>
    </source>
</evidence>
<gene>
    <name evidence="13" type="ORF">P3G67_23825</name>
</gene>
<feature type="domain" description="NADH-rubredoxin oxidoreductase C-terminal" evidence="12">
    <location>
        <begin position="314"/>
        <end position="379"/>
    </location>
</feature>
<evidence type="ECO:0000313" key="13">
    <source>
        <dbReference type="EMBL" id="MDF3292207.1"/>
    </source>
</evidence>
<feature type="domain" description="FAD/NAD(P)-binding" evidence="11">
    <location>
        <begin position="5"/>
        <end position="289"/>
    </location>
</feature>
<dbReference type="InterPro" id="IPR036188">
    <property type="entry name" value="FAD/NAD-bd_sf"/>
</dbReference>
<dbReference type="Proteomes" id="UP001216579">
    <property type="component" value="Unassembled WGS sequence"/>
</dbReference>
<evidence type="ECO:0000313" key="14">
    <source>
        <dbReference type="Proteomes" id="UP001216579"/>
    </source>
</evidence>
<keyword evidence="4" id="KW-0349">Heme</keyword>
<comment type="caution">
    <text evidence="13">The sequence shown here is derived from an EMBL/GenBank/DDBJ whole genome shotgun (WGS) entry which is preliminary data.</text>
</comment>
<keyword evidence="8" id="KW-0560">Oxidoreductase</keyword>